<protein>
    <recommendedName>
        <fullName evidence="3">SatD family protein</fullName>
    </recommendedName>
</protein>
<dbReference type="RefSeq" id="WP_100366435.1">
    <property type="nucleotide sequence ID" value="NZ_PGTY01000001.1"/>
</dbReference>
<dbReference type="OrthoDB" id="7210707at2"/>
<evidence type="ECO:0000313" key="2">
    <source>
        <dbReference type="Proteomes" id="UP000228531"/>
    </source>
</evidence>
<name>A0A2M8WKT1_9RHOB</name>
<proteinExistence type="predicted"/>
<organism evidence="1 2">
    <name type="scientific">Yoonia maricola</name>
    <dbReference type="NCBI Taxonomy" id="420999"/>
    <lineage>
        <taxon>Bacteria</taxon>
        <taxon>Pseudomonadati</taxon>
        <taxon>Pseudomonadota</taxon>
        <taxon>Alphaproteobacteria</taxon>
        <taxon>Rhodobacterales</taxon>
        <taxon>Paracoccaceae</taxon>
        <taxon>Yoonia</taxon>
    </lineage>
</organism>
<dbReference type="EMBL" id="PGTY01000001">
    <property type="protein sequence ID" value="PJI91518.1"/>
    <property type="molecule type" value="Genomic_DNA"/>
</dbReference>
<gene>
    <name evidence="1" type="ORF">BC777_0346</name>
</gene>
<evidence type="ECO:0000313" key="1">
    <source>
        <dbReference type="EMBL" id="PJI91518.1"/>
    </source>
</evidence>
<dbReference type="AlphaFoldDB" id="A0A2M8WKT1"/>
<evidence type="ECO:0008006" key="3">
    <source>
        <dbReference type="Google" id="ProtNLM"/>
    </source>
</evidence>
<accession>A0A2M8WKT1</accession>
<sequence>MTQHTPCAVLTGDLIKSRQSGTAAVDKTFDILHQAAKAFGAAHDLDLRFTRHRGDGWQIVLMQPGLLLDAALYFVARLKAGEAQIATRLSIGVGPVDSLGSRDLSDATGPAFFVSGNNLGQMGRNRMLTLAGQGIGVAQVAILDLAEWIASGWTATQAEAVAIHLEGHLIRHEDIAKTLGVTRQAIQNRLSGAGLSYFDNALYAMRHHNYVSE</sequence>
<comment type="caution">
    <text evidence="1">The sequence shown here is derived from an EMBL/GenBank/DDBJ whole genome shotgun (WGS) entry which is preliminary data.</text>
</comment>
<dbReference type="Proteomes" id="UP000228531">
    <property type="component" value="Unassembled WGS sequence"/>
</dbReference>
<keyword evidence="2" id="KW-1185">Reference proteome</keyword>
<reference evidence="1 2" key="1">
    <citation type="submission" date="2017-11" db="EMBL/GenBank/DDBJ databases">
        <title>Genomic Encyclopedia of Archaeal and Bacterial Type Strains, Phase II (KMG-II): From Individual Species to Whole Genera.</title>
        <authorList>
            <person name="Goeker M."/>
        </authorList>
    </citation>
    <scope>NUCLEOTIDE SEQUENCE [LARGE SCALE GENOMIC DNA]</scope>
    <source>
        <strain evidence="1 2">DSM 29128</strain>
    </source>
</reference>